<feature type="region of interest" description="Disordered" evidence="4">
    <location>
        <begin position="89"/>
        <end position="138"/>
    </location>
</feature>
<dbReference type="Proteomes" id="UP001285354">
    <property type="component" value="Unassembled WGS sequence"/>
</dbReference>
<dbReference type="GO" id="GO:0005763">
    <property type="term" value="C:mitochondrial small ribosomal subunit"/>
    <property type="evidence" value="ECO:0007669"/>
    <property type="project" value="TreeGrafter"/>
</dbReference>
<feature type="compositionally biased region" description="Basic and acidic residues" evidence="4">
    <location>
        <begin position="125"/>
        <end position="138"/>
    </location>
</feature>
<reference evidence="5" key="1">
    <citation type="submission" date="2023-06" db="EMBL/GenBank/DDBJ databases">
        <title>Draft genome of Marssonina rosae.</title>
        <authorList>
            <person name="Cheng Q."/>
        </authorList>
    </citation>
    <scope>NUCLEOTIDE SEQUENCE</scope>
    <source>
        <strain evidence="5">R4</strain>
    </source>
</reference>
<dbReference type="GO" id="GO:0006412">
    <property type="term" value="P:translation"/>
    <property type="evidence" value="ECO:0007669"/>
    <property type="project" value="InterPro"/>
</dbReference>
<dbReference type="GO" id="GO:0003735">
    <property type="term" value="F:structural constituent of ribosome"/>
    <property type="evidence" value="ECO:0007669"/>
    <property type="project" value="InterPro"/>
</dbReference>
<proteinExistence type="inferred from homology"/>
<comment type="caution">
    <text evidence="5">The sequence shown here is derived from an EMBL/GenBank/DDBJ whole genome shotgun (WGS) entry which is preliminary data.</text>
</comment>
<comment type="similarity">
    <text evidence="1">Belongs to the universal ribosomal protein uS2 family.</text>
</comment>
<accession>A0AAD9T4W7</accession>
<dbReference type="InterPro" id="IPR005706">
    <property type="entry name" value="Ribosomal_uS2_bac/mit/plastid"/>
</dbReference>
<dbReference type="FunFam" id="3.40.50.10490:FF:000061">
    <property type="entry name" value="40S ribosomal protein S2, putative"/>
    <property type="match status" value="1"/>
</dbReference>
<dbReference type="PANTHER" id="PTHR12534">
    <property type="entry name" value="30S RIBOSOMAL PROTEIN S2 PROKARYOTIC AND ORGANELLAR"/>
    <property type="match status" value="1"/>
</dbReference>
<dbReference type="SUPFAM" id="SSF52313">
    <property type="entry name" value="Ribosomal protein S2"/>
    <property type="match status" value="1"/>
</dbReference>
<dbReference type="Gene3D" id="3.40.50.10490">
    <property type="entry name" value="Glucose-6-phosphate isomerase like protein, domain 1"/>
    <property type="match status" value="1"/>
</dbReference>
<protein>
    <recommendedName>
        <fullName evidence="7">Ribosomal protein S2</fullName>
    </recommendedName>
</protein>
<evidence type="ECO:0000256" key="2">
    <source>
        <dbReference type="ARBA" id="ARBA00022980"/>
    </source>
</evidence>
<name>A0AAD9T4W7_9HELO</name>
<organism evidence="5 6">
    <name type="scientific">Diplocarpon rosae</name>
    <dbReference type="NCBI Taxonomy" id="946125"/>
    <lineage>
        <taxon>Eukaryota</taxon>
        <taxon>Fungi</taxon>
        <taxon>Dikarya</taxon>
        <taxon>Ascomycota</taxon>
        <taxon>Pezizomycotina</taxon>
        <taxon>Leotiomycetes</taxon>
        <taxon>Helotiales</taxon>
        <taxon>Drepanopezizaceae</taxon>
        <taxon>Diplocarpon</taxon>
    </lineage>
</organism>
<dbReference type="PRINTS" id="PR00395">
    <property type="entry name" value="RIBOSOMALS2"/>
</dbReference>
<dbReference type="HAMAP" id="MF_00291_B">
    <property type="entry name" value="Ribosomal_uS2_B"/>
    <property type="match status" value="1"/>
</dbReference>
<dbReference type="InterPro" id="IPR023591">
    <property type="entry name" value="Ribosomal_uS2_flav_dom_sf"/>
</dbReference>
<keyword evidence="3" id="KW-0687">Ribonucleoprotein</keyword>
<dbReference type="Pfam" id="PF00318">
    <property type="entry name" value="Ribosomal_S2"/>
    <property type="match status" value="1"/>
</dbReference>
<gene>
    <name evidence="5" type="ORF">QTJ16_001902</name>
</gene>
<evidence type="ECO:0000313" key="5">
    <source>
        <dbReference type="EMBL" id="KAK2628799.1"/>
    </source>
</evidence>
<feature type="compositionally biased region" description="Basic and acidic residues" evidence="4">
    <location>
        <begin position="415"/>
        <end position="429"/>
    </location>
</feature>
<feature type="compositionally biased region" description="Polar residues" evidence="4">
    <location>
        <begin position="105"/>
        <end position="116"/>
    </location>
</feature>
<dbReference type="PANTHER" id="PTHR12534:SF0">
    <property type="entry name" value="SMALL RIBOSOMAL SUBUNIT PROTEIN US2M"/>
    <property type="match status" value="1"/>
</dbReference>
<evidence type="ECO:0000313" key="6">
    <source>
        <dbReference type="Proteomes" id="UP001285354"/>
    </source>
</evidence>
<sequence length="444" mass="48909">MMVRKARVNVSALHFLECLTSEMGIASALAGWEYLHLQKFPARNAISARHSFTTMILRNVATQHGRKALAAAFKSSSLRSLTTETLTNEAATSASKLPDQPAAIPSNTQLHITSNLARKPVSPKTSDRRSNRQVKRDHILQRRISRTISQLGANIEPYYSPHSVLLDPPKPEDVTLELLMASQSHLGHSTSLWNPMNQRYIFGVRQGVHIISLETTAAHLRRAAKVVEGVAYNGGLILFVGTRPGQGPCVVSAAKMSKGCHLFEKWIPGSITNGDQILAKCEKRVVGINDEHIDGFDEKIAEWKALQPDLVVCLNPLENYILLHECGLNNIPTIGVIDTDADPTWVTYPIPANDDSLRCVQVIAGVLGRAGEEGQTKRLEDAKTGKVTWLPPPGLGQPFNEEEEKAKEAAAALKAQDRARQSEREKEARLNQQDSDLEKLLDEL</sequence>
<dbReference type="CDD" id="cd01425">
    <property type="entry name" value="RPS2"/>
    <property type="match status" value="1"/>
</dbReference>
<evidence type="ECO:0000256" key="1">
    <source>
        <dbReference type="ARBA" id="ARBA00006242"/>
    </source>
</evidence>
<feature type="region of interest" description="Disordered" evidence="4">
    <location>
        <begin position="390"/>
        <end position="444"/>
    </location>
</feature>
<dbReference type="AlphaFoldDB" id="A0AAD9T4W7"/>
<evidence type="ECO:0008006" key="7">
    <source>
        <dbReference type="Google" id="ProtNLM"/>
    </source>
</evidence>
<keyword evidence="2" id="KW-0689">Ribosomal protein</keyword>
<keyword evidence="6" id="KW-1185">Reference proteome</keyword>
<dbReference type="PROSITE" id="PS00962">
    <property type="entry name" value="RIBOSOMAL_S2_1"/>
    <property type="match status" value="1"/>
</dbReference>
<dbReference type="EMBL" id="JAUBYV010000002">
    <property type="protein sequence ID" value="KAK2628799.1"/>
    <property type="molecule type" value="Genomic_DNA"/>
</dbReference>
<dbReference type="InterPro" id="IPR018130">
    <property type="entry name" value="Ribosomal_uS2_CS"/>
</dbReference>
<evidence type="ECO:0000256" key="3">
    <source>
        <dbReference type="ARBA" id="ARBA00023274"/>
    </source>
</evidence>
<dbReference type="InterPro" id="IPR001865">
    <property type="entry name" value="Ribosomal_uS2"/>
</dbReference>
<evidence type="ECO:0000256" key="4">
    <source>
        <dbReference type="SAM" id="MobiDB-lite"/>
    </source>
</evidence>